<dbReference type="EMBL" id="SHKL01000001">
    <property type="protein sequence ID" value="RZT85422.1"/>
    <property type="molecule type" value="Genomic_DNA"/>
</dbReference>
<evidence type="ECO:0000313" key="2">
    <source>
        <dbReference type="Proteomes" id="UP000291591"/>
    </source>
</evidence>
<organism evidence="1 2">
    <name type="scientific">Pseudonocardia sediminis</name>
    <dbReference type="NCBI Taxonomy" id="1397368"/>
    <lineage>
        <taxon>Bacteria</taxon>
        <taxon>Bacillati</taxon>
        <taxon>Actinomycetota</taxon>
        <taxon>Actinomycetes</taxon>
        <taxon>Pseudonocardiales</taxon>
        <taxon>Pseudonocardiaceae</taxon>
        <taxon>Pseudonocardia</taxon>
    </lineage>
</organism>
<dbReference type="RefSeq" id="WP_130289886.1">
    <property type="nucleotide sequence ID" value="NZ_SHKL01000001.1"/>
</dbReference>
<sequence length="80" mass="8499">MSTGRVAAAHDRLIEAVEELRAATAGASDTEQITVLIACEAARRRLDHLSVDVLASAERRDVFTSRGYKTSSAALADLLG</sequence>
<gene>
    <name evidence="1" type="ORF">EV383_2287</name>
</gene>
<accession>A0A4Q7UU87</accession>
<dbReference type="OrthoDB" id="3662871at2"/>
<dbReference type="AlphaFoldDB" id="A0A4Q7UU87"/>
<reference evidence="1 2" key="1">
    <citation type="submission" date="2019-02" db="EMBL/GenBank/DDBJ databases">
        <title>Sequencing the genomes of 1000 actinobacteria strains.</title>
        <authorList>
            <person name="Klenk H.-P."/>
        </authorList>
    </citation>
    <scope>NUCLEOTIDE SEQUENCE [LARGE SCALE GENOMIC DNA]</scope>
    <source>
        <strain evidence="1 2">DSM 45779</strain>
    </source>
</reference>
<name>A0A4Q7UU87_PSEST</name>
<dbReference type="Proteomes" id="UP000291591">
    <property type="component" value="Unassembled WGS sequence"/>
</dbReference>
<evidence type="ECO:0000313" key="1">
    <source>
        <dbReference type="EMBL" id="RZT85422.1"/>
    </source>
</evidence>
<protein>
    <submittedName>
        <fullName evidence="1">Uncharacterized protein</fullName>
    </submittedName>
</protein>
<keyword evidence="2" id="KW-1185">Reference proteome</keyword>
<proteinExistence type="predicted"/>
<comment type="caution">
    <text evidence="1">The sequence shown here is derived from an EMBL/GenBank/DDBJ whole genome shotgun (WGS) entry which is preliminary data.</text>
</comment>